<protein>
    <submittedName>
        <fullName evidence="1">Uncharacterized protein</fullName>
    </submittedName>
</protein>
<keyword evidence="2" id="KW-1185">Reference proteome</keyword>
<proteinExistence type="predicted"/>
<dbReference type="Proteomes" id="UP000438914">
    <property type="component" value="Unassembled WGS sequence"/>
</dbReference>
<accession>A0A7K0KHD2</accession>
<sequence length="132" mass="15465">MDSAISVSLLPYQFESINLKQKLEKEDRAWSQKGFTFAPVEGKDTVTQLNWVMMLAFDEGKAIIVTTDNYTFPKKSGQFDYLYINDVPLRSVCFLKFITTLQAATYITYNRRTREIIKMRLDPEWNKTVIFK</sequence>
<gene>
    <name evidence="1" type="ORF">FYJ73_11835</name>
</gene>
<dbReference type="RefSeq" id="WP_154534934.1">
    <property type="nucleotide sequence ID" value="NZ_VUNG01000035.1"/>
</dbReference>
<dbReference type="EMBL" id="VUNG01000035">
    <property type="protein sequence ID" value="MST85346.1"/>
    <property type="molecule type" value="Genomic_DNA"/>
</dbReference>
<comment type="caution">
    <text evidence="1">The sequence shown here is derived from an EMBL/GenBank/DDBJ whole genome shotgun (WGS) entry which is preliminary data.</text>
</comment>
<evidence type="ECO:0000313" key="2">
    <source>
        <dbReference type="Proteomes" id="UP000438914"/>
    </source>
</evidence>
<name>A0A7K0KHD2_9BACT</name>
<evidence type="ECO:0000313" key="1">
    <source>
        <dbReference type="EMBL" id="MST85346.1"/>
    </source>
</evidence>
<organism evidence="1 2">
    <name type="scientific">Hallella mizrahii</name>
    <dbReference type="NCBI Taxonomy" id="2606637"/>
    <lineage>
        <taxon>Bacteria</taxon>
        <taxon>Pseudomonadati</taxon>
        <taxon>Bacteroidota</taxon>
        <taxon>Bacteroidia</taxon>
        <taxon>Bacteroidales</taxon>
        <taxon>Prevotellaceae</taxon>
        <taxon>Hallella</taxon>
    </lineage>
</organism>
<reference evidence="1 2" key="1">
    <citation type="submission" date="2019-08" db="EMBL/GenBank/DDBJ databases">
        <title>In-depth cultivation of the pig gut microbiome towards novel bacterial diversity and tailored functional studies.</title>
        <authorList>
            <person name="Wylensek D."/>
            <person name="Hitch T.C.A."/>
            <person name="Clavel T."/>
        </authorList>
    </citation>
    <scope>NUCLEOTIDE SEQUENCE [LARGE SCALE GENOMIC DNA]</scope>
    <source>
        <strain evidence="1 2">LKV-178-WT-2A</strain>
    </source>
</reference>
<dbReference type="AlphaFoldDB" id="A0A7K0KHD2"/>